<protein>
    <submittedName>
        <fullName evidence="3">MarR family transcriptional regulator</fullName>
    </submittedName>
</protein>
<evidence type="ECO:0000256" key="1">
    <source>
        <dbReference type="ARBA" id="ARBA00023125"/>
    </source>
</evidence>
<evidence type="ECO:0000259" key="2">
    <source>
        <dbReference type="SMART" id="SM00347"/>
    </source>
</evidence>
<dbReference type="PANTHER" id="PTHR33164">
    <property type="entry name" value="TRANSCRIPTIONAL REGULATOR, MARR FAMILY"/>
    <property type="match status" value="1"/>
</dbReference>
<dbReference type="InterPro" id="IPR036390">
    <property type="entry name" value="WH_DNA-bd_sf"/>
</dbReference>
<gene>
    <name evidence="3" type="ORF">EK386_01790</name>
</gene>
<name>A0A432LHB8_9BACI</name>
<dbReference type="PANTHER" id="PTHR33164:SF43">
    <property type="entry name" value="HTH-TYPE TRANSCRIPTIONAL REPRESSOR YETL"/>
    <property type="match status" value="1"/>
</dbReference>
<dbReference type="EMBL" id="RYYR01000002">
    <property type="protein sequence ID" value="RUL56393.1"/>
    <property type="molecule type" value="Genomic_DNA"/>
</dbReference>
<dbReference type="GO" id="GO:0003677">
    <property type="term" value="F:DNA binding"/>
    <property type="evidence" value="ECO:0007669"/>
    <property type="project" value="UniProtKB-KW"/>
</dbReference>
<accession>A0A432LHB8</accession>
<dbReference type="GO" id="GO:0003700">
    <property type="term" value="F:DNA-binding transcription factor activity"/>
    <property type="evidence" value="ECO:0007669"/>
    <property type="project" value="InterPro"/>
</dbReference>
<organism evidence="3 4">
    <name type="scientific">Lysinibacillus antri</name>
    <dbReference type="NCBI Taxonomy" id="2498145"/>
    <lineage>
        <taxon>Bacteria</taxon>
        <taxon>Bacillati</taxon>
        <taxon>Bacillota</taxon>
        <taxon>Bacilli</taxon>
        <taxon>Bacillales</taxon>
        <taxon>Bacillaceae</taxon>
        <taxon>Lysinibacillus</taxon>
    </lineage>
</organism>
<reference evidence="3 4" key="1">
    <citation type="submission" date="2018-12" db="EMBL/GenBank/DDBJ databases">
        <title>Lysinibacillus antri sp. nov., isolated from a cave soil.</title>
        <authorList>
            <person name="Narsing Rao M.P."/>
            <person name="Zhang H."/>
            <person name="Dong Z.-Y."/>
            <person name="Niu X.-K."/>
            <person name="Zhang K."/>
            <person name="Fang B.-Z."/>
            <person name="Kang Y.-Q."/>
            <person name="Xiao M."/>
            <person name="Li W.-J."/>
        </authorList>
    </citation>
    <scope>NUCLEOTIDE SEQUENCE [LARGE SCALE GENOMIC DNA]</scope>
    <source>
        <strain evidence="3 4">SYSU K30002</strain>
    </source>
</reference>
<dbReference type="InterPro" id="IPR039422">
    <property type="entry name" value="MarR/SlyA-like"/>
</dbReference>
<keyword evidence="1" id="KW-0238">DNA-binding</keyword>
<dbReference type="SUPFAM" id="SSF46785">
    <property type="entry name" value="Winged helix' DNA-binding domain"/>
    <property type="match status" value="1"/>
</dbReference>
<feature type="domain" description="HTH marR-type" evidence="2">
    <location>
        <begin position="30"/>
        <end position="128"/>
    </location>
</feature>
<dbReference type="Gene3D" id="1.10.10.10">
    <property type="entry name" value="Winged helix-like DNA-binding domain superfamily/Winged helix DNA-binding domain"/>
    <property type="match status" value="1"/>
</dbReference>
<keyword evidence="4" id="KW-1185">Reference proteome</keyword>
<dbReference type="GO" id="GO:0006950">
    <property type="term" value="P:response to stress"/>
    <property type="evidence" value="ECO:0007669"/>
    <property type="project" value="TreeGrafter"/>
</dbReference>
<comment type="caution">
    <text evidence="3">The sequence shown here is derived from an EMBL/GenBank/DDBJ whole genome shotgun (WGS) entry which is preliminary data.</text>
</comment>
<dbReference type="InterPro" id="IPR036388">
    <property type="entry name" value="WH-like_DNA-bd_sf"/>
</dbReference>
<sequence length="141" mass="16279">MNSQYTYLDLFDLISGRHVAIRKALEEKWNELSDVSISNSEWYIMTKLYGHQPTTAALAKTVNMSRQAIHKFIKKLEAKGLVEVTNGNNKRDKCIQLTDLGEKCIEKYISLKKDLERKISDQVGHEQLVKIKEILNLDWGL</sequence>
<dbReference type="InterPro" id="IPR000835">
    <property type="entry name" value="HTH_MarR-typ"/>
</dbReference>
<dbReference type="AlphaFoldDB" id="A0A432LHB8"/>
<proteinExistence type="predicted"/>
<evidence type="ECO:0000313" key="4">
    <source>
        <dbReference type="Proteomes" id="UP000287910"/>
    </source>
</evidence>
<dbReference type="Pfam" id="PF12802">
    <property type="entry name" value="MarR_2"/>
    <property type="match status" value="1"/>
</dbReference>
<dbReference type="SMART" id="SM00347">
    <property type="entry name" value="HTH_MARR"/>
    <property type="match status" value="1"/>
</dbReference>
<dbReference type="Proteomes" id="UP000287910">
    <property type="component" value="Unassembled WGS sequence"/>
</dbReference>
<evidence type="ECO:0000313" key="3">
    <source>
        <dbReference type="EMBL" id="RUL56393.1"/>
    </source>
</evidence>